<gene>
    <name evidence="2" type="primary">groES</name>
</gene>
<keyword evidence="1" id="KW-0143">Chaperone</keyword>
<name>A0A221S3P4_9VIRU</name>
<proteinExistence type="predicted"/>
<dbReference type="InterPro" id="IPR011032">
    <property type="entry name" value="GroES-like_sf"/>
</dbReference>
<accession>A0A221S3P4</accession>
<dbReference type="GO" id="GO:0005524">
    <property type="term" value="F:ATP binding"/>
    <property type="evidence" value="ECO:0007669"/>
    <property type="project" value="InterPro"/>
</dbReference>
<reference evidence="2" key="1">
    <citation type="submission" date="2016-03" db="EMBL/GenBank/DDBJ databases">
        <title>Novel chaperonins are prevalent in the virioplankton and link to viral biology and ecology.</title>
        <authorList>
            <person name="Marine R.L."/>
            <person name="Nasko D.J."/>
            <person name="Polson S.W."/>
            <person name="Wommack K.E."/>
        </authorList>
    </citation>
    <scope>NUCLEOTIDE SEQUENCE</scope>
</reference>
<dbReference type="InterPro" id="IPR020818">
    <property type="entry name" value="Chaperonin_GroES"/>
</dbReference>
<dbReference type="SUPFAM" id="SSF50129">
    <property type="entry name" value="GroES-like"/>
    <property type="match status" value="1"/>
</dbReference>
<dbReference type="PRINTS" id="PR00297">
    <property type="entry name" value="CHAPERONIN10"/>
</dbReference>
<protein>
    <submittedName>
        <fullName evidence="2">Co-chaperonin GroES</fullName>
    </submittedName>
</protein>
<dbReference type="InterPro" id="IPR037124">
    <property type="entry name" value="Chaperonin_GroES_sf"/>
</dbReference>
<sequence length="100" mass="11170">MNKMAKKKEEDFIMLQPTGDRILVKPDAGEEKSEAGIIFVKESKKNTGVVLAVGDDEKFTEGKSHIKPGARIYFLREGYVDLGEFMLMQTNSVLGVFAKE</sequence>
<evidence type="ECO:0000313" key="2">
    <source>
        <dbReference type="EMBL" id="ASN63407.1"/>
    </source>
</evidence>
<dbReference type="Gene3D" id="2.30.33.40">
    <property type="entry name" value="GroES chaperonin"/>
    <property type="match status" value="1"/>
</dbReference>
<dbReference type="CDD" id="cd00320">
    <property type="entry name" value="cpn10"/>
    <property type="match status" value="1"/>
</dbReference>
<dbReference type="Pfam" id="PF00166">
    <property type="entry name" value="Cpn10"/>
    <property type="match status" value="1"/>
</dbReference>
<dbReference type="EMBL" id="KU970813">
    <property type="protein sequence ID" value="ASN63407.1"/>
    <property type="molecule type" value="Genomic_DNA"/>
</dbReference>
<evidence type="ECO:0000256" key="1">
    <source>
        <dbReference type="ARBA" id="ARBA00023186"/>
    </source>
</evidence>
<dbReference type="SMART" id="SM00883">
    <property type="entry name" value="Cpn10"/>
    <property type="match status" value="1"/>
</dbReference>
<organism evidence="2">
    <name type="scientific">uncultured virus</name>
    <dbReference type="NCBI Taxonomy" id="340016"/>
    <lineage>
        <taxon>Viruses</taxon>
        <taxon>environmental samples</taxon>
    </lineage>
</organism>
<dbReference type="GO" id="GO:0044183">
    <property type="term" value="F:protein folding chaperone"/>
    <property type="evidence" value="ECO:0007669"/>
    <property type="project" value="InterPro"/>
</dbReference>